<keyword evidence="1" id="KW-0732">Signal</keyword>
<evidence type="ECO:0000313" key="2">
    <source>
        <dbReference type="EMBL" id="KAK4803638.1"/>
    </source>
</evidence>
<dbReference type="Pfam" id="PF01190">
    <property type="entry name" value="Pollen_Ole_e_1"/>
    <property type="match status" value="1"/>
</dbReference>
<organism evidence="2 3">
    <name type="scientific">Trapa natans</name>
    <name type="common">Water chestnut</name>
    <dbReference type="NCBI Taxonomy" id="22666"/>
    <lineage>
        <taxon>Eukaryota</taxon>
        <taxon>Viridiplantae</taxon>
        <taxon>Streptophyta</taxon>
        <taxon>Embryophyta</taxon>
        <taxon>Tracheophyta</taxon>
        <taxon>Spermatophyta</taxon>
        <taxon>Magnoliopsida</taxon>
        <taxon>eudicotyledons</taxon>
        <taxon>Gunneridae</taxon>
        <taxon>Pentapetalae</taxon>
        <taxon>rosids</taxon>
        <taxon>malvids</taxon>
        <taxon>Myrtales</taxon>
        <taxon>Lythraceae</taxon>
        <taxon>Trapa</taxon>
    </lineage>
</organism>
<proteinExistence type="predicted"/>
<comment type="caution">
    <text evidence="2">The sequence shown here is derived from an EMBL/GenBank/DDBJ whole genome shotgun (WGS) entry which is preliminary data.</text>
</comment>
<dbReference type="AlphaFoldDB" id="A0AAN7M669"/>
<sequence>MRMRILAAAAAAAFCLQLLYLSSSCYGEADKTAVEVVGFGECADCQKTNVDPSKAFQGLRVTINCKTASGEVKRRGAGALDEMGKFTVALRPEMVAGGKLMEDCYAQLVGASAEPCPAASSIESSKVVFKSMGQGGKHTFGLAGKLMFSPSTCTSAFLWPYFKPLPPIPIYKKPCPPLPPIIYKPLPPIPIYKKPFPPIIYKPLPPIPIYKKPFPPIIYKPLPPIPIYKKPFPPIIYKPLPPIPIYTKPFPPIIYKPLPPFPIYKHPLPPITKPPCPPLPKIPPFPSHP</sequence>
<evidence type="ECO:0008006" key="4">
    <source>
        <dbReference type="Google" id="ProtNLM"/>
    </source>
</evidence>
<dbReference type="PROSITE" id="PS51257">
    <property type="entry name" value="PROKAR_LIPOPROTEIN"/>
    <property type="match status" value="1"/>
</dbReference>
<dbReference type="PANTHER" id="PTHR33935:SF22">
    <property type="entry name" value="OS10G0149400 PROTEIN"/>
    <property type="match status" value="1"/>
</dbReference>
<dbReference type="PANTHER" id="PTHR33935">
    <property type="entry name" value="OS10G0148100 PROTEIN"/>
    <property type="match status" value="1"/>
</dbReference>
<accession>A0AAN7M669</accession>
<keyword evidence="3" id="KW-1185">Reference proteome</keyword>
<feature type="signal peptide" evidence="1">
    <location>
        <begin position="1"/>
        <end position="27"/>
    </location>
</feature>
<evidence type="ECO:0000313" key="3">
    <source>
        <dbReference type="Proteomes" id="UP001346149"/>
    </source>
</evidence>
<feature type="chain" id="PRO_5042974626" description="Proline-rich protein 4" evidence="1">
    <location>
        <begin position="28"/>
        <end position="289"/>
    </location>
</feature>
<dbReference type="EMBL" id="JAXQNO010000001">
    <property type="protein sequence ID" value="KAK4803638.1"/>
    <property type="molecule type" value="Genomic_DNA"/>
</dbReference>
<protein>
    <recommendedName>
        <fullName evidence="4">Proline-rich protein 4</fullName>
    </recommendedName>
</protein>
<dbReference type="Proteomes" id="UP001346149">
    <property type="component" value="Unassembled WGS sequence"/>
</dbReference>
<name>A0AAN7M669_TRANT</name>
<gene>
    <name evidence="2" type="ORF">SAY86_003455</name>
</gene>
<evidence type="ECO:0000256" key="1">
    <source>
        <dbReference type="SAM" id="SignalP"/>
    </source>
</evidence>
<reference evidence="2 3" key="1">
    <citation type="journal article" date="2023" name="Hortic Res">
        <title>Pangenome of water caltrop reveals structural variations and asymmetric subgenome divergence after allopolyploidization.</title>
        <authorList>
            <person name="Zhang X."/>
            <person name="Chen Y."/>
            <person name="Wang L."/>
            <person name="Yuan Y."/>
            <person name="Fang M."/>
            <person name="Shi L."/>
            <person name="Lu R."/>
            <person name="Comes H.P."/>
            <person name="Ma Y."/>
            <person name="Chen Y."/>
            <person name="Huang G."/>
            <person name="Zhou Y."/>
            <person name="Zheng Z."/>
            <person name="Qiu Y."/>
        </authorList>
    </citation>
    <scope>NUCLEOTIDE SEQUENCE [LARGE SCALE GENOMIC DNA]</scope>
    <source>
        <strain evidence="2">F231</strain>
    </source>
</reference>